<dbReference type="Proteomes" id="UP000800096">
    <property type="component" value="Unassembled WGS sequence"/>
</dbReference>
<organism evidence="1 2">
    <name type="scientific">Ampelomyces quisqualis</name>
    <name type="common">Powdery mildew agent</name>
    <dbReference type="NCBI Taxonomy" id="50730"/>
    <lineage>
        <taxon>Eukaryota</taxon>
        <taxon>Fungi</taxon>
        <taxon>Dikarya</taxon>
        <taxon>Ascomycota</taxon>
        <taxon>Pezizomycotina</taxon>
        <taxon>Dothideomycetes</taxon>
        <taxon>Pleosporomycetidae</taxon>
        <taxon>Pleosporales</taxon>
        <taxon>Pleosporineae</taxon>
        <taxon>Phaeosphaeriaceae</taxon>
        <taxon>Ampelomyces</taxon>
    </lineage>
</organism>
<protein>
    <submittedName>
        <fullName evidence="1">Uncharacterized protein</fullName>
    </submittedName>
</protein>
<keyword evidence="2" id="KW-1185">Reference proteome</keyword>
<gene>
    <name evidence="1" type="ORF">BDU57DRAFT_197690</name>
</gene>
<accession>A0A6A5QRK6</accession>
<dbReference type="AlphaFoldDB" id="A0A6A5QRK6"/>
<dbReference type="EMBL" id="ML979134">
    <property type="protein sequence ID" value="KAF1918391.1"/>
    <property type="molecule type" value="Genomic_DNA"/>
</dbReference>
<name>A0A6A5QRK6_AMPQU</name>
<sequence>MRPKVQQDETVSHALWSMDAFDSDQCIRSGFIFTGRATLIKSTVPWPDTFCTKTSSYTVRHQAIGFATAHLLASPNSLVAIYAPGEISPLSLLSVLHTRTPGPATRRHKTSLPPRYPLVHPAPSPLPLSIAGFHGAARCVCSARRRLRRFG</sequence>
<evidence type="ECO:0000313" key="1">
    <source>
        <dbReference type="EMBL" id="KAF1918391.1"/>
    </source>
</evidence>
<proteinExistence type="predicted"/>
<reference evidence="1" key="1">
    <citation type="journal article" date="2020" name="Stud. Mycol.">
        <title>101 Dothideomycetes genomes: a test case for predicting lifestyles and emergence of pathogens.</title>
        <authorList>
            <person name="Haridas S."/>
            <person name="Albert R."/>
            <person name="Binder M."/>
            <person name="Bloem J."/>
            <person name="Labutti K."/>
            <person name="Salamov A."/>
            <person name="Andreopoulos B."/>
            <person name="Baker S."/>
            <person name="Barry K."/>
            <person name="Bills G."/>
            <person name="Bluhm B."/>
            <person name="Cannon C."/>
            <person name="Castanera R."/>
            <person name="Culley D."/>
            <person name="Daum C."/>
            <person name="Ezra D."/>
            <person name="Gonzalez J."/>
            <person name="Henrissat B."/>
            <person name="Kuo A."/>
            <person name="Liang C."/>
            <person name="Lipzen A."/>
            <person name="Lutzoni F."/>
            <person name="Magnuson J."/>
            <person name="Mondo S."/>
            <person name="Nolan M."/>
            <person name="Ohm R."/>
            <person name="Pangilinan J."/>
            <person name="Park H.-J."/>
            <person name="Ramirez L."/>
            <person name="Alfaro M."/>
            <person name="Sun H."/>
            <person name="Tritt A."/>
            <person name="Yoshinaga Y."/>
            <person name="Zwiers L.-H."/>
            <person name="Turgeon B."/>
            <person name="Goodwin S."/>
            <person name="Spatafora J."/>
            <person name="Crous P."/>
            <person name="Grigoriev I."/>
        </authorList>
    </citation>
    <scope>NUCLEOTIDE SEQUENCE</scope>
    <source>
        <strain evidence="1">HMLAC05119</strain>
    </source>
</reference>
<evidence type="ECO:0000313" key="2">
    <source>
        <dbReference type="Proteomes" id="UP000800096"/>
    </source>
</evidence>